<protein>
    <submittedName>
        <fullName evidence="1">Uncharacterized protein</fullName>
    </submittedName>
</protein>
<gene>
    <name evidence="1" type="ORF">SFMTTN_1722</name>
</gene>
<dbReference type="AlphaFoldDB" id="A0A401JE27"/>
<dbReference type="Gene3D" id="3.30.450.40">
    <property type="match status" value="2"/>
</dbReference>
<dbReference type="OrthoDB" id="9148869at2"/>
<name>A0A401JE27_9PROT</name>
<organism evidence="1 2">
    <name type="scientific">Sulfuriferula multivorans</name>
    <dbReference type="NCBI Taxonomy" id="1559896"/>
    <lineage>
        <taxon>Bacteria</taxon>
        <taxon>Pseudomonadati</taxon>
        <taxon>Pseudomonadota</taxon>
        <taxon>Betaproteobacteria</taxon>
        <taxon>Nitrosomonadales</taxon>
        <taxon>Sulfuricellaceae</taxon>
        <taxon>Sulfuriferula</taxon>
    </lineage>
</organism>
<evidence type="ECO:0000313" key="2">
    <source>
        <dbReference type="Proteomes" id="UP000286806"/>
    </source>
</evidence>
<dbReference type="Proteomes" id="UP000286806">
    <property type="component" value="Unassembled WGS sequence"/>
</dbReference>
<reference evidence="1 2" key="1">
    <citation type="journal article" date="2019" name="Front. Microbiol.">
        <title>Genomes of Neutrophilic Sulfur-Oxidizing Chemolithoautotrophs Representing 9 Proteobacterial Species From 8 Genera.</title>
        <authorList>
            <person name="Watanabe T."/>
            <person name="Kojima H."/>
            <person name="Umezawa K."/>
            <person name="Hori C."/>
            <person name="Takasuka T.E."/>
            <person name="Kato Y."/>
            <person name="Fukui M."/>
        </authorList>
    </citation>
    <scope>NUCLEOTIDE SEQUENCE [LARGE SCALE GENOMIC DNA]</scope>
    <source>
        <strain evidence="1 2">TTN</strain>
    </source>
</reference>
<dbReference type="SUPFAM" id="SSF55781">
    <property type="entry name" value="GAF domain-like"/>
    <property type="match status" value="1"/>
</dbReference>
<sequence length="312" mass="34739">MKTFIQVSEIWVPSRNRTVLEFQGGLYGPYKQLRMASERMCFGYDEGLPGKAWAARHPILLKDWQQPYFRRAEAVREAGLTCGVALPIFAGDYLLAVVVMFCGNDADSVGAIELWHNDPALSYDMSLEDGYYGNAVNFEYVSRRTQFRPGFGLPGMVWESGMPVIVDNLWNAERFLRKDDARKAGLSNGLGIPVSGEAGQNYVMTFLSAMGTPIARRFEVWIPEENCEALIFNVGHCDNVPEFALDYASTRLYPGDSPISRAWMLGIPEICESVAEDSSAIGASARKARLETMLALPVLENGRLKAVVAFYF</sequence>
<dbReference type="RefSeq" id="WP_124704718.1">
    <property type="nucleotide sequence ID" value="NZ_BGOW01000015.1"/>
</dbReference>
<keyword evidence="2" id="KW-1185">Reference proteome</keyword>
<dbReference type="EMBL" id="BGOW01000015">
    <property type="protein sequence ID" value="GBL45911.1"/>
    <property type="molecule type" value="Genomic_DNA"/>
</dbReference>
<evidence type="ECO:0000313" key="1">
    <source>
        <dbReference type="EMBL" id="GBL45911.1"/>
    </source>
</evidence>
<comment type="caution">
    <text evidence="1">The sequence shown here is derived from an EMBL/GenBank/DDBJ whole genome shotgun (WGS) entry which is preliminary data.</text>
</comment>
<accession>A0A401JE27</accession>
<proteinExistence type="predicted"/>
<dbReference type="InterPro" id="IPR029016">
    <property type="entry name" value="GAF-like_dom_sf"/>
</dbReference>